<dbReference type="PANTHER" id="PTHR46268">
    <property type="entry name" value="STRESS RESPONSE PROTEIN NHAX"/>
    <property type="match status" value="1"/>
</dbReference>
<dbReference type="SUPFAM" id="SSF52402">
    <property type="entry name" value="Adenine nucleotide alpha hydrolases-like"/>
    <property type="match status" value="2"/>
</dbReference>
<dbReference type="CDD" id="cd00293">
    <property type="entry name" value="USP-like"/>
    <property type="match status" value="2"/>
</dbReference>
<feature type="domain" description="UspA" evidence="3">
    <location>
        <begin position="172"/>
        <end position="273"/>
    </location>
</feature>
<dbReference type="Proteomes" id="UP000234639">
    <property type="component" value="Unassembled WGS sequence"/>
</dbReference>
<proteinExistence type="inferred from homology"/>
<dbReference type="PANTHER" id="PTHR46268:SF6">
    <property type="entry name" value="UNIVERSAL STRESS PROTEIN UP12"/>
    <property type="match status" value="1"/>
</dbReference>
<dbReference type="AlphaFoldDB" id="A0A2I1N9U4"/>
<comment type="similarity">
    <text evidence="1">Belongs to the universal stress protein A family.</text>
</comment>
<organism evidence="4 5">
    <name type="scientific">Campylobacter ureolyticus</name>
    <dbReference type="NCBI Taxonomy" id="827"/>
    <lineage>
        <taxon>Bacteria</taxon>
        <taxon>Pseudomonadati</taxon>
        <taxon>Campylobacterota</taxon>
        <taxon>Epsilonproteobacteria</taxon>
        <taxon>Campylobacterales</taxon>
        <taxon>Campylobacteraceae</taxon>
        <taxon>Campylobacter</taxon>
    </lineage>
</organism>
<evidence type="ECO:0000313" key="5">
    <source>
        <dbReference type="Proteomes" id="UP000234639"/>
    </source>
</evidence>
<reference evidence="4 5" key="1">
    <citation type="submission" date="2017-12" db="EMBL/GenBank/DDBJ databases">
        <title>Phylogenetic diversity of female urinary microbiome.</title>
        <authorList>
            <person name="Thomas-White K."/>
            <person name="Wolfe A.J."/>
        </authorList>
    </citation>
    <scope>NUCLEOTIDE SEQUENCE [LARGE SCALE GENOMIC DNA]</scope>
    <source>
        <strain evidence="4 5">UMB0112</strain>
    </source>
</reference>
<accession>A0A2I1N9U4</accession>
<evidence type="ECO:0000313" key="4">
    <source>
        <dbReference type="EMBL" id="PKZ29153.1"/>
    </source>
</evidence>
<dbReference type="InterPro" id="IPR006016">
    <property type="entry name" value="UspA"/>
</dbReference>
<evidence type="ECO:0000256" key="2">
    <source>
        <dbReference type="SAM" id="Coils"/>
    </source>
</evidence>
<dbReference type="RefSeq" id="WP_101637216.1">
    <property type="nucleotide sequence ID" value="NZ_JAPXGI010000003.1"/>
</dbReference>
<dbReference type="EMBL" id="PKHU01000004">
    <property type="protein sequence ID" value="PKZ29153.1"/>
    <property type="molecule type" value="Genomic_DNA"/>
</dbReference>
<comment type="caution">
    <text evidence="4">The sequence shown here is derived from an EMBL/GenBank/DDBJ whole genome shotgun (WGS) entry which is preliminary data.</text>
</comment>
<gene>
    <name evidence="4" type="ORF">CYJ41_04765</name>
</gene>
<keyword evidence="2" id="KW-0175">Coiled coil</keyword>
<sequence>MKKILVCVDNNPLNEAVCSYGLEMAKKLNLEVIFLHVIKTPLFTPNFLGLAAGGLVVTQGSDMVYDPEELKPTKEQIDEAEEMLKKAKKMADEADIKSSSDLQCGDIIEILINYNDIAAIVVSIKDETEDIQNNIIALTRESKTPILFVNKEFSEIKSALVAFDGGDAAIKTLHSIKDSKIFGQDLEYHVLNINKDEKKSKEILDIARDILKNENAKFVSLSGEVADELISYRRANNLDLFVMGSFSKGIFATLFFGSTSKNVVEKALVPVFVAQ</sequence>
<dbReference type="PRINTS" id="PR01438">
    <property type="entry name" value="UNVRSLSTRESS"/>
</dbReference>
<feature type="domain" description="UspA" evidence="3">
    <location>
        <begin position="1"/>
        <end position="45"/>
    </location>
</feature>
<name>A0A2I1N9U4_9BACT</name>
<dbReference type="Gene3D" id="3.40.50.12370">
    <property type="match status" value="1"/>
</dbReference>
<dbReference type="InterPro" id="IPR006015">
    <property type="entry name" value="Universal_stress_UspA"/>
</dbReference>
<evidence type="ECO:0000256" key="1">
    <source>
        <dbReference type="ARBA" id="ARBA00008791"/>
    </source>
</evidence>
<dbReference type="Pfam" id="PF00582">
    <property type="entry name" value="Usp"/>
    <property type="match status" value="2"/>
</dbReference>
<protein>
    <submittedName>
        <fullName evidence="4">Universal stress protein</fullName>
    </submittedName>
</protein>
<feature type="coiled-coil region" evidence="2">
    <location>
        <begin position="70"/>
        <end position="97"/>
    </location>
</feature>
<evidence type="ECO:0000259" key="3">
    <source>
        <dbReference type="Pfam" id="PF00582"/>
    </source>
</evidence>